<dbReference type="GeneID" id="63731527"/>
<dbReference type="VEuPathDB" id="FungiDB:ASPVEDRAFT_692389"/>
<organism evidence="1 2">
    <name type="scientific">Aspergillus versicolor CBS 583.65</name>
    <dbReference type="NCBI Taxonomy" id="1036611"/>
    <lineage>
        <taxon>Eukaryota</taxon>
        <taxon>Fungi</taxon>
        <taxon>Dikarya</taxon>
        <taxon>Ascomycota</taxon>
        <taxon>Pezizomycotina</taxon>
        <taxon>Eurotiomycetes</taxon>
        <taxon>Eurotiomycetidae</taxon>
        <taxon>Eurotiales</taxon>
        <taxon>Aspergillaceae</taxon>
        <taxon>Aspergillus</taxon>
        <taxon>Aspergillus subgen. Nidulantes</taxon>
    </lineage>
</organism>
<protein>
    <submittedName>
        <fullName evidence="1">Uncharacterized protein</fullName>
    </submittedName>
</protein>
<dbReference type="RefSeq" id="XP_040668507.1">
    <property type="nucleotide sequence ID" value="XM_040816016.1"/>
</dbReference>
<dbReference type="EMBL" id="KV878129">
    <property type="protein sequence ID" value="OJJ02745.1"/>
    <property type="molecule type" value="Genomic_DNA"/>
</dbReference>
<evidence type="ECO:0000313" key="2">
    <source>
        <dbReference type="Proteomes" id="UP000184073"/>
    </source>
</evidence>
<reference evidence="2" key="1">
    <citation type="journal article" date="2017" name="Genome Biol.">
        <title>Comparative genomics reveals high biological diversity and specific adaptations in the industrially and medically important fungal genus Aspergillus.</title>
        <authorList>
            <person name="de Vries R.P."/>
            <person name="Riley R."/>
            <person name="Wiebenga A."/>
            <person name="Aguilar-Osorio G."/>
            <person name="Amillis S."/>
            <person name="Uchima C.A."/>
            <person name="Anderluh G."/>
            <person name="Asadollahi M."/>
            <person name="Askin M."/>
            <person name="Barry K."/>
            <person name="Battaglia E."/>
            <person name="Bayram O."/>
            <person name="Benocci T."/>
            <person name="Braus-Stromeyer S.A."/>
            <person name="Caldana C."/>
            <person name="Canovas D."/>
            <person name="Cerqueira G.C."/>
            <person name="Chen F."/>
            <person name="Chen W."/>
            <person name="Choi C."/>
            <person name="Clum A."/>
            <person name="Dos Santos R.A."/>
            <person name="Damasio A.R."/>
            <person name="Diallinas G."/>
            <person name="Emri T."/>
            <person name="Fekete E."/>
            <person name="Flipphi M."/>
            <person name="Freyberg S."/>
            <person name="Gallo A."/>
            <person name="Gournas C."/>
            <person name="Habgood R."/>
            <person name="Hainaut M."/>
            <person name="Harispe M.L."/>
            <person name="Henrissat B."/>
            <person name="Hilden K.S."/>
            <person name="Hope R."/>
            <person name="Hossain A."/>
            <person name="Karabika E."/>
            <person name="Karaffa L."/>
            <person name="Karanyi Z."/>
            <person name="Krasevec N."/>
            <person name="Kuo A."/>
            <person name="Kusch H."/>
            <person name="LaButti K."/>
            <person name="Lagendijk E.L."/>
            <person name="Lapidus A."/>
            <person name="Levasseur A."/>
            <person name="Lindquist E."/>
            <person name="Lipzen A."/>
            <person name="Logrieco A.F."/>
            <person name="MacCabe A."/>
            <person name="Maekelae M.R."/>
            <person name="Malavazi I."/>
            <person name="Melin P."/>
            <person name="Meyer V."/>
            <person name="Mielnichuk N."/>
            <person name="Miskei M."/>
            <person name="Molnar A.P."/>
            <person name="Mule G."/>
            <person name="Ngan C.Y."/>
            <person name="Orejas M."/>
            <person name="Orosz E."/>
            <person name="Ouedraogo J.P."/>
            <person name="Overkamp K.M."/>
            <person name="Park H.-S."/>
            <person name="Perrone G."/>
            <person name="Piumi F."/>
            <person name="Punt P.J."/>
            <person name="Ram A.F."/>
            <person name="Ramon A."/>
            <person name="Rauscher S."/>
            <person name="Record E."/>
            <person name="Riano-Pachon D.M."/>
            <person name="Robert V."/>
            <person name="Roehrig J."/>
            <person name="Ruller R."/>
            <person name="Salamov A."/>
            <person name="Salih N.S."/>
            <person name="Samson R.A."/>
            <person name="Sandor E."/>
            <person name="Sanguinetti M."/>
            <person name="Schuetze T."/>
            <person name="Sepcic K."/>
            <person name="Shelest E."/>
            <person name="Sherlock G."/>
            <person name="Sophianopoulou V."/>
            <person name="Squina F.M."/>
            <person name="Sun H."/>
            <person name="Susca A."/>
            <person name="Todd R.B."/>
            <person name="Tsang A."/>
            <person name="Unkles S.E."/>
            <person name="van de Wiele N."/>
            <person name="van Rossen-Uffink D."/>
            <person name="Oliveira J.V."/>
            <person name="Vesth T.C."/>
            <person name="Visser J."/>
            <person name="Yu J.-H."/>
            <person name="Zhou M."/>
            <person name="Andersen M.R."/>
            <person name="Archer D.B."/>
            <person name="Baker S.E."/>
            <person name="Benoit I."/>
            <person name="Brakhage A.A."/>
            <person name="Braus G.H."/>
            <person name="Fischer R."/>
            <person name="Frisvad J.C."/>
            <person name="Goldman G.H."/>
            <person name="Houbraken J."/>
            <person name="Oakley B."/>
            <person name="Pocsi I."/>
            <person name="Scazzocchio C."/>
            <person name="Seiboth B."/>
            <person name="vanKuyk P.A."/>
            <person name="Wortman J."/>
            <person name="Dyer P.S."/>
            <person name="Grigoriev I.V."/>
        </authorList>
    </citation>
    <scope>NUCLEOTIDE SEQUENCE [LARGE SCALE GENOMIC DNA]</scope>
    <source>
        <strain evidence="2">CBS 583.65</strain>
    </source>
</reference>
<sequence length="174" mass="18584">MILIAHRPSRSVKRVVNRWAGKPKSSVSAGPPTPSLVITHAAIESVIGFSVLIQTLLVDAGADRAVIACLTPIPVGNPSSQRAVASRPRKKKRLFEQVFRSFLLTLLSPQVGNRVAKCGGHPTWARHCPMAFGSECCGLGTWKSNTTVGILNIPDPLSGVDNYLAHLVLTTTGQ</sequence>
<accession>A0A1L9PMU5</accession>
<proteinExistence type="predicted"/>
<keyword evidence="2" id="KW-1185">Reference proteome</keyword>
<evidence type="ECO:0000313" key="1">
    <source>
        <dbReference type="EMBL" id="OJJ02745.1"/>
    </source>
</evidence>
<gene>
    <name evidence="1" type="ORF">ASPVEDRAFT_692389</name>
</gene>
<dbReference type="Proteomes" id="UP000184073">
    <property type="component" value="Unassembled WGS sequence"/>
</dbReference>
<name>A0A1L9PMU5_ASPVE</name>
<dbReference type="AlphaFoldDB" id="A0A1L9PMU5"/>